<feature type="compositionally biased region" description="Basic and acidic residues" evidence="2">
    <location>
        <begin position="547"/>
        <end position="557"/>
    </location>
</feature>
<feature type="region of interest" description="Disordered" evidence="2">
    <location>
        <begin position="547"/>
        <end position="600"/>
    </location>
</feature>
<keyword evidence="4" id="KW-0418">Kinase</keyword>
<keyword evidence="1" id="KW-0067">ATP-binding</keyword>
<dbReference type="InterPro" id="IPR000719">
    <property type="entry name" value="Prot_kinase_dom"/>
</dbReference>
<accession>A0AAE0TWL0</accession>
<dbReference type="SMART" id="SM00220">
    <property type="entry name" value="S_TKc"/>
    <property type="match status" value="1"/>
</dbReference>
<dbReference type="AlphaFoldDB" id="A0AAE0TWL0"/>
<dbReference type="PANTHER" id="PTHR44305:SF24">
    <property type="entry name" value="TYROSINE-PROTEIN KINASE C03B1.5-RELATED"/>
    <property type="match status" value="1"/>
</dbReference>
<evidence type="ECO:0000256" key="2">
    <source>
        <dbReference type="SAM" id="MobiDB-lite"/>
    </source>
</evidence>
<dbReference type="GO" id="GO:0004672">
    <property type="term" value="F:protein kinase activity"/>
    <property type="evidence" value="ECO:0007669"/>
    <property type="project" value="InterPro"/>
</dbReference>
<dbReference type="PROSITE" id="PS00107">
    <property type="entry name" value="PROTEIN_KINASE_ATP"/>
    <property type="match status" value="1"/>
</dbReference>
<feature type="domain" description="Protein kinase" evidence="3">
    <location>
        <begin position="127"/>
        <end position="486"/>
    </location>
</feature>
<keyword evidence="5" id="KW-1185">Reference proteome</keyword>
<evidence type="ECO:0000313" key="5">
    <source>
        <dbReference type="Proteomes" id="UP001287356"/>
    </source>
</evidence>
<proteinExistence type="predicted"/>
<name>A0AAE0TWL0_9PEZI</name>
<feature type="compositionally biased region" description="Basic and acidic residues" evidence="2">
    <location>
        <begin position="55"/>
        <end position="65"/>
    </location>
</feature>
<keyword evidence="4" id="KW-0808">Transferase</keyword>
<dbReference type="EMBL" id="JAULSN010000001">
    <property type="protein sequence ID" value="KAK3382176.1"/>
    <property type="molecule type" value="Genomic_DNA"/>
</dbReference>
<dbReference type="InterPro" id="IPR053083">
    <property type="entry name" value="TF_kinase-domain_protein"/>
</dbReference>
<organism evidence="4 5">
    <name type="scientific">Lasiosphaeria ovina</name>
    <dbReference type="NCBI Taxonomy" id="92902"/>
    <lineage>
        <taxon>Eukaryota</taxon>
        <taxon>Fungi</taxon>
        <taxon>Dikarya</taxon>
        <taxon>Ascomycota</taxon>
        <taxon>Pezizomycotina</taxon>
        <taxon>Sordariomycetes</taxon>
        <taxon>Sordariomycetidae</taxon>
        <taxon>Sordariales</taxon>
        <taxon>Lasiosphaeriaceae</taxon>
        <taxon>Lasiosphaeria</taxon>
    </lineage>
</organism>
<gene>
    <name evidence="4" type="ORF">B0T24DRAFT_586965</name>
</gene>
<feature type="region of interest" description="Disordered" evidence="2">
    <location>
        <begin position="26"/>
        <end position="107"/>
    </location>
</feature>
<evidence type="ECO:0000313" key="4">
    <source>
        <dbReference type="EMBL" id="KAK3382176.1"/>
    </source>
</evidence>
<dbReference type="PROSITE" id="PS50011">
    <property type="entry name" value="PROTEIN_KINASE_DOM"/>
    <property type="match status" value="1"/>
</dbReference>
<comment type="caution">
    <text evidence="4">The sequence shown here is derived from an EMBL/GenBank/DDBJ whole genome shotgun (WGS) entry which is preliminary data.</text>
</comment>
<keyword evidence="1" id="KW-0547">Nucleotide-binding</keyword>
<dbReference type="InterPro" id="IPR017441">
    <property type="entry name" value="Protein_kinase_ATP_BS"/>
</dbReference>
<feature type="compositionally biased region" description="Polar residues" evidence="2">
    <location>
        <begin position="42"/>
        <end position="52"/>
    </location>
</feature>
<sequence>MLAPLEEVRFEELKRTATVYFRDLRKDSSTGQKSGPWHSGTPRFTTSPGISRSRNRSDAGFKQRSDGPFPRRGPRIISLEPEPQDTSRSATLELGPRKRRRSATPENYENVVKTARFASKQIEALDYRYVKILGYGGYGITILYEMTPIEGKRRFVVIKAPLEKDINAKVKDRVDKERQMLANFEGAKHITQAHSWPEGLQELLNERDGTDAADLGLYIILDYHRRGDLQNATQKFVDAHERRRKESKEPVERPLLPNRLLWHMFDCLLKGVIDMACPPIDRKNYADEERGLIKESALLPETTTNYIHFDLSPDNVLVGDPDQPEEQNPRHPIVPPLLISDLGLSMDINDGIRQDPIRIWKTRERGKELYYTPEQFTSEWDHVETLPADLQPTGARIAGNYTWKTNLFQVGMIMWSMITLRWNPQPLLAWALDDDDQQTYTRTYGGWLTRNPRLSSVDDNLRRLVAECMIEDPARRPEVGYVHETIQEALSITDDQEKIKLRTFVDKFYCDPPEPIRVPDLMLRAWLENRFWADRRRAPEYYLRRAPDVPANEDPREAPGGQGGAREGVADQGSVQNQGNAPSNDSRWNESRSPPEYHSE</sequence>
<dbReference type="PANTHER" id="PTHR44305">
    <property type="entry name" value="SI:DKEY-192D15.2-RELATED"/>
    <property type="match status" value="1"/>
</dbReference>
<protein>
    <submittedName>
        <fullName evidence="4">Kinase-like domain-containing protein</fullName>
    </submittedName>
</protein>
<dbReference type="Proteomes" id="UP001287356">
    <property type="component" value="Unassembled WGS sequence"/>
</dbReference>
<dbReference type="SUPFAM" id="SSF56112">
    <property type="entry name" value="Protein kinase-like (PK-like)"/>
    <property type="match status" value="1"/>
</dbReference>
<feature type="compositionally biased region" description="Basic and acidic residues" evidence="2">
    <location>
        <begin position="587"/>
        <end position="600"/>
    </location>
</feature>
<dbReference type="Gene3D" id="1.10.510.10">
    <property type="entry name" value="Transferase(Phosphotransferase) domain 1"/>
    <property type="match status" value="1"/>
</dbReference>
<reference evidence="4" key="1">
    <citation type="journal article" date="2023" name="Mol. Phylogenet. Evol.">
        <title>Genome-scale phylogeny and comparative genomics of the fungal order Sordariales.</title>
        <authorList>
            <person name="Hensen N."/>
            <person name="Bonometti L."/>
            <person name="Westerberg I."/>
            <person name="Brannstrom I.O."/>
            <person name="Guillou S."/>
            <person name="Cros-Aarteil S."/>
            <person name="Calhoun S."/>
            <person name="Haridas S."/>
            <person name="Kuo A."/>
            <person name="Mondo S."/>
            <person name="Pangilinan J."/>
            <person name="Riley R."/>
            <person name="LaButti K."/>
            <person name="Andreopoulos B."/>
            <person name="Lipzen A."/>
            <person name="Chen C."/>
            <person name="Yan M."/>
            <person name="Daum C."/>
            <person name="Ng V."/>
            <person name="Clum A."/>
            <person name="Steindorff A."/>
            <person name="Ohm R.A."/>
            <person name="Martin F."/>
            <person name="Silar P."/>
            <person name="Natvig D.O."/>
            <person name="Lalanne C."/>
            <person name="Gautier V."/>
            <person name="Ament-Velasquez S.L."/>
            <person name="Kruys A."/>
            <person name="Hutchinson M.I."/>
            <person name="Powell A.J."/>
            <person name="Barry K."/>
            <person name="Miller A.N."/>
            <person name="Grigoriev I.V."/>
            <person name="Debuchy R."/>
            <person name="Gladieux P."/>
            <person name="Hiltunen Thoren M."/>
            <person name="Johannesson H."/>
        </authorList>
    </citation>
    <scope>NUCLEOTIDE SEQUENCE</scope>
    <source>
        <strain evidence="4">CBS 958.72</strain>
    </source>
</reference>
<evidence type="ECO:0000256" key="1">
    <source>
        <dbReference type="PROSITE-ProRule" id="PRU10141"/>
    </source>
</evidence>
<feature type="compositionally biased region" description="Polar residues" evidence="2">
    <location>
        <begin position="573"/>
        <end position="586"/>
    </location>
</feature>
<feature type="binding site" evidence="1">
    <location>
        <position position="159"/>
    </location>
    <ligand>
        <name>ATP</name>
        <dbReference type="ChEBI" id="CHEBI:30616"/>
    </ligand>
</feature>
<reference evidence="4" key="2">
    <citation type="submission" date="2023-06" db="EMBL/GenBank/DDBJ databases">
        <authorList>
            <consortium name="Lawrence Berkeley National Laboratory"/>
            <person name="Haridas S."/>
            <person name="Hensen N."/>
            <person name="Bonometti L."/>
            <person name="Westerberg I."/>
            <person name="Brannstrom I.O."/>
            <person name="Guillou S."/>
            <person name="Cros-Aarteil S."/>
            <person name="Calhoun S."/>
            <person name="Kuo A."/>
            <person name="Mondo S."/>
            <person name="Pangilinan J."/>
            <person name="Riley R."/>
            <person name="Labutti K."/>
            <person name="Andreopoulos B."/>
            <person name="Lipzen A."/>
            <person name="Chen C."/>
            <person name="Yanf M."/>
            <person name="Daum C."/>
            <person name="Ng V."/>
            <person name="Clum A."/>
            <person name="Steindorff A."/>
            <person name="Ohm R."/>
            <person name="Martin F."/>
            <person name="Silar P."/>
            <person name="Natvig D."/>
            <person name="Lalanne C."/>
            <person name="Gautier V."/>
            <person name="Ament-Velasquez S.L."/>
            <person name="Kruys A."/>
            <person name="Hutchinson M.I."/>
            <person name="Powell A.J."/>
            <person name="Barry K."/>
            <person name="Miller A.N."/>
            <person name="Grigoriev I.V."/>
            <person name="Debuchy R."/>
            <person name="Gladieux P."/>
            <person name="Thoren M.H."/>
            <person name="Johannesson H."/>
        </authorList>
    </citation>
    <scope>NUCLEOTIDE SEQUENCE</scope>
    <source>
        <strain evidence="4">CBS 958.72</strain>
    </source>
</reference>
<evidence type="ECO:0000259" key="3">
    <source>
        <dbReference type="PROSITE" id="PS50011"/>
    </source>
</evidence>
<dbReference type="InterPro" id="IPR011009">
    <property type="entry name" value="Kinase-like_dom_sf"/>
</dbReference>
<dbReference type="GO" id="GO:0005524">
    <property type="term" value="F:ATP binding"/>
    <property type="evidence" value="ECO:0007669"/>
    <property type="project" value="UniProtKB-UniRule"/>
</dbReference>